<gene>
    <name evidence="2" type="ORF">EWM64_g3134</name>
</gene>
<feature type="transmembrane region" description="Helical" evidence="1">
    <location>
        <begin position="174"/>
        <end position="191"/>
    </location>
</feature>
<evidence type="ECO:0000256" key="1">
    <source>
        <dbReference type="SAM" id="Phobius"/>
    </source>
</evidence>
<evidence type="ECO:0000313" key="2">
    <source>
        <dbReference type="EMBL" id="TFY80881.1"/>
    </source>
</evidence>
<dbReference type="Pfam" id="PF13398">
    <property type="entry name" value="Peptidase_M50B"/>
    <property type="match status" value="1"/>
</dbReference>
<dbReference type="PANTHER" id="PTHR33979:SF2">
    <property type="entry name" value="PEPTIDASE M50B-LIKE-DOMAIN-CONTAINING PROTEIN"/>
    <property type="match status" value="1"/>
</dbReference>
<protein>
    <submittedName>
        <fullName evidence="2">Uncharacterized protein</fullName>
    </submittedName>
</protein>
<reference evidence="2 3" key="1">
    <citation type="submission" date="2019-02" db="EMBL/GenBank/DDBJ databases">
        <title>Genome sequencing of the rare red list fungi Hericium alpestre (H. flagellum).</title>
        <authorList>
            <person name="Buettner E."/>
            <person name="Kellner H."/>
        </authorList>
    </citation>
    <scope>NUCLEOTIDE SEQUENCE [LARGE SCALE GENOMIC DNA]</scope>
    <source>
        <strain evidence="2 3">DSM 108284</strain>
    </source>
</reference>
<organism evidence="2 3">
    <name type="scientific">Hericium alpestre</name>
    <dbReference type="NCBI Taxonomy" id="135208"/>
    <lineage>
        <taxon>Eukaryota</taxon>
        <taxon>Fungi</taxon>
        <taxon>Dikarya</taxon>
        <taxon>Basidiomycota</taxon>
        <taxon>Agaricomycotina</taxon>
        <taxon>Agaricomycetes</taxon>
        <taxon>Russulales</taxon>
        <taxon>Hericiaceae</taxon>
        <taxon>Hericium</taxon>
    </lineage>
</organism>
<comment type="caution">
    <text evidence="2">The sequence shown here is derived from an EMBL/GenBank/DDBJ whole genome shotgun (WGS) entry which is preliminary data.</text>
</comment>
<keyword evidence="3" id="KW-1185">Reference proteome</keyword>
<sequence>MENGPNGRPPVAPKVPHIHNIRPTSDQVPILYVIVVYTVVLFGVWNIPGVRLLINPLKLFAIGWHELCHVVVAIMTGGSILKLTIDPNMGGCTVVEGGHPPLILFAGYFGSTVLGAVFVLSGFDTLMAKIMSFVAGIGMVMPLAVVRDKLTILLTFVYEGLLIGFWFVDHGQALRWYMLFLGMMHIFYVVWDVTDDKFFRKPNDSDCTQFNLMYPGVSAHGWAALWIVFEIGMLIAFVLVGIYVFKRTPDQMYAEAVPTLTDTDNTDSALQTVHMYTTAYAYQHH</sequence>
<feature type="transmembrane region" description="Helical" evidence="1">
    <location>
        <begin position="126"/>
        <end position="144"/>
    </location>
</feature>
<feature type="transmembrane region" description="Helical" evidence="1">
    <location>
        <begin position="223"/>
        <end position="245"/>
    </location>
</feature>
<keyword evidence="1" id="KW-0472">Membrane</keyword>
<feature type="transmembrane region" description="Helical" evidence="1">
    <location>
        <begin position="150"/>
        <end position="167"/>
    </location>
</feature>
<dbReference type="PANTHER" id="PTHR33979">
    <property type="entry name" value="OS02G0221600 PROTEIN"/>
    <property type="match status" value="1"/>
</dbReference>
<proteinExistence type="predicted"/>
<accession>A0A4Z0A3R4</accession>
<dbReference type="AlphaFoldDB" id="A0A4Z0A3R4"/>
<keyword evidence="1" id="KW-1133">Transmembrane helix</keyword>
<evidence type="ECO:0000313" key="3">
    <source>
        <dbReference type="Proteomes" id="UP000298061"/>
    </source>
</evidence>
<dbReference type="InterPro" id="IPR049500">
    <property type="entry name" value="Peptidase_M50B-like"/>
</dbReference>
<feature type="transmembrane region" description="Helical" evidence="1">
    <location>
        <begin position="101"/>
        <end position="119"/>
    </location>
</feature>
<keyword evidence="1" id="KW-0812">Transmembrane</keyword>
<dbReference type="EMBL" id="SFCI01000276">
    <property type="protein sequence ID" value="TFY80881.1"/>
    <property type="molecule type" value="Genomic_DNA"/>
</dbReference>
<feature type="transmembrane region" description="Helical" evidence="1">
    <location>
        <begin position="30"/>
        <end position="47"/>
    </location>
</feature>
<feature type="transmembrane region" description="Helical" evidence="1">
    <location>
        <begin position="59"/>
        <end position="81"/>
    </location>
</feature>
<dbReference type="Proteomes" id="UP000298061">
    <property type="component" value="Unassembled WGS sequence"/>
</dbReference>
<dbReference type="OrthoDB" id="40823at2759"/>
<name>A0A4Z0A3R4_9AGAM</name>